<keyword evidence="1" id="KW-0235">DNA replication</keyword>
<organism evidence="3 4">
    <name type="scientific">Listeria cornellensis FSL F6-0969</name>
    <dbReference type="NCBI Taxonomy" id="1265820"/>
    <lineage>
        <taxon>Bacteria</taxon>
        <taxon>Bacillati</taxon>
        <taxon>Bacillota</taxon>
        <taxon>Bacilli</taxon>
        <taxon>Bacillales</taxon>
        <taxon>Listeriaceae</taxon>
        <taxon>Listeria</taxon>
    </lineage>
</organism>
<evidence type="ECO:0000313" key="4">
    <source>
        <dbReference type="Proteomes" id="UP000019254"/>
    </source>
</evidence>
<dbReference type="Proteomes" id="UP000019254">
    <property type="component" value="Unassembled WGS sequence"/>
</dbReference>
<keyword evidence="4" id="KW-1185">Reference proteome</keyword>
<sequence>MAKRDYYEVLGVSKGASADEIKKSLS</sequence>
<dbReference type="AlphaFoldDB" id="W7BMH3"/>
<dbReference type="SUPFAM" id="SSF46565">
    <property type="entry name" value="Chaperone J-domain"/>
    <property type="match status" value="1"/>
</dbReference>
<evidence type="ECO:0000313" key="3">
    <source>
        <dbReference type="EMBL" id="EUJ26095.1"/>
    </source>
</evidence>
<dbReference type="InterPro" id="IPR036869">
    <property type="entry name" value="J_dom_sf"/>
</dbReference>
<evidence type="ECO:0000256" key="2">
    <source>
        <dbReference type="ARBA" id="ARBA00023016"/>
    </source>
</evidence>
<dbReference type="EMBL" id="AODE01000033">
    <property type="protein sequence ID" value="EUJ26095.1"/>
    <property type="molecule type" value="Genomic_DNA"/>
</dbReference>
<evidence type="ECO:0000256" key="1">
    <source>
        <dbReference type="ARBA" id="ARBA00022705"/>
    </source>
</evidence>
<proteinExistence type="predicted"/>
<dbReference type="Gene3D" id="1.10.287.110">
    <property type="entry name" value="DnaJ domain"/>
    <property type="match status" value="1"/>
</dbReference>
<keyword evidence="2" id="KW-0346">Stress response</keyword>
<reference evidence="3 4" key="1">
    <citation type="journal article" date="2014" name="Int. J. Syst. Evol. Microbiol.">
        <title>Listeria floridensis sp. nov., Listeria aquatica sp. nov., Listeria cornellensis sp. nov., Listeria riparia sp. nov. and Listeria grandensis sp. nov., from agricultural and natural environments.</title>
        <authorList>
            <person name="den Bakker H.C."/>
            <person name="Warchocki S."/>
            <person name="Wright E.M."/>
            <person name="Allred A.F."/>
            <person name="Ahlstrom C."/>
            <person name="Manuel C.S."/>
            <person name="Stasiewicz M.J."/>
            <person name="Burrell A."/>
            <person name="Roof S."/>
            <person name="Strawn L."/>
            <person name="Fortes E.D."/>
            <person name="Nightingale K.K."/>
            <person name="Kephart D."/>
            <person name="Wiedmann M."/>
        </authorList>
    </citation>
    <scope>NUCLEOTIDE SEQUENCE [LARGE SCALE GENOMIC DNA]</scope>
    <source>
        <strain evidence="4">FSL F6-969</strain>
    </source>
</reference>
<dbReference type="GO" id="GO:0006260">
    <property type="term" value="P:DNA replication"/>
    <property type="evidence" value="ECO:0007669"/>
    <property type="project" value="UniProtKB-KW"/>
</dbReference>
<name>W7BMH3_9LIST</name>
<accession>W7BMH3</accession>
<comment type="caution">
    <text evidence="3">The sequence shown here is derived from an EMBL/GenBank/DDBJ whole genome shotgun (WGS) entry which is preliminary data.</text>
</comment>
<protein>
    <submittedName>
        <fullName evidence="3">Molecular chaperone DnaJ</fullName>
    </submittedName>
</protein>
<gene>
    <name evidence="3" type="ORF">PCORN_15721</name>
</gene>